<evidence type="ECO:0000313" key="7">
    <source>
        <dbReference type="EMBL" id="SDC80399.1"/>
    </source>
</evidence>
<dbReference type="RefSeq" id="WP_092932883.1">
    <property type="nucleotide sequence ID" value="NZ_FMZP01000007.1"/>
</dbReference>
<organism evidence="7 10">
    <name type="scientific">Natrinema hispanicum</name>
    <dbReference type="NCBI Taxonomy" id="392421"/>
    <lineage>
        <taxon>Archaea</taxon>
        <taxon>Methanobacteriati</taxon>
        <taxon>Methanobacteriota</taxon>
        <taxon>Stenosarchaea group</taxon>
        <taxon>Halobacteria</taxon>
        <taxon>Halobacteriales</taxon>
        <taxon>Natrialbaceae</taxon>
        <taxon>Natrinema</taxon>
    </lineage>
</organism>
<dbReference type="SUPFAM" id="SSF55048">
    <property type="entry name" value="Probable ACP-binding domain of malonyl-CoA ACP transacylase"/>
    <property type="match status" value="1"/>
</dbReference>
<keyword evidence="4" id="KW-0012">Acyltransferase</keyword>
<dbReference type="EMBL" id="FOIC01000009">
    <property type="protein sequence ID" value="SET63239.1"/>
    <property type="molecule type" value="Genomic_DNA"/>
</dbReference>
<dbReference type="SMART" id="SM00827">
    <property type="entry name" value="PKS_AT"/>
    <property type="match status" value="1"/>
</dbReference>
<dbReference type="Gene3D" id="3.40.366.10">
    <property type="entry name" value="Malonyl-Coenzyme A Acyl Carrier Protein, domain 2"/>
    <property type="match status" value="1"/>
</dbReference>
<protein>
    <recommendedName>
        <fullName evidence="2">[acyl-carrier-protein] S-malonyltransferase</fullName>
        <ecNumber evidence="2">2.3.1.39</ecNumber>
    </recommendedName>
</protein>
<dbReference type="PANTHER" id="PTHR42681">
    <property type="entry name" value="MALONYL-COA-ACYL CARRIER PROTEIN TRANSACYLASE, MITOCHONDRIAL"/>
    <property type="match status" value="1"/>
</dbReference>
<evidence type="ECO:0000256" key="4">
    <source>
        <dbReference type="ARBA" id="ARBA00023315"/>
    </source>
</evidence>
<dbReference type="GO" id="GO:0005829">
    <property type="term" value="C:cytosol"/>
    <property type="evidence" value="ECO:0007669"/>
    <property type="project" value="TreeGrafter"/>
</dbReference>
<dbReference type="STRING" id="392421.SAMN04488694_109127"/>
<dbReference type="InterPro" id="IPR014043">
    <property type="entry name" value="Acyl_transferase_dom"/>
</dbReference>
<dbReference type="InterPro" id="IPR001227">
    <property type="entry name" value="Ac_transferase_dom_sf"/>
</dbReference>
<dbReference type="Proteomes" id="UP000199320">
    <property type="component" value="Unassembled WGS sequence"/>
</dbReference>
<comment type="similarity">
    <text evidence="1">Belongs to the FabD family.</text>
</comment>
<dbReference type="InterPro" id="IPR024925">
    <property type="entry name" value="Malonyl_CoA-ACP_transAc"/>
</dbReference>
<sequence>MTTDESTTTLDGTAFLFPGQGSQTVGMGRAFYDDWPETRAVFDRLDDALELNLSGLCFDGTAEAIQQPSNTQPLLLATGIAVYEGVTARFDVEPAAVAGHSLGHFTALAAAGAIEPETTAELTHKRGQCMERAAAADGPGTMVAVLLADPDVVTEACAGREDVGVALYNAPKQTVISGTTEGVAAVRERLEERTTARFRELEVGAAFHSPVMEAAVDCVETAMADVTLREAEIPAVSDVTGDLYTDPAVARRDLTAQITSPVDWVAVIETLRAQGIDRFVAFPPADVLAGLVERIAPEAECWTLETPADAREVFA</sequence>
<dbReference type="GO" id="GO:0006633">
    <property type="term" value="P:fatty acid biosynthetic process"/>
    <property type="evidence" value="ECO:0007669"/>
    <property type="project" value="TreeGrafter"/>
</dbReference>
<dbReference type="Pfam" id="PF00698">
    <property type="entry name" value="Acyl_transf_1"/>
    <property type="match status" value="1"/>
</dbReference>
<accession>A0A1G6PK13</accession>
<evidence type="ECO:0000256" key="3">
    <source>
        <dbReference type="ARBA" id="ARBA00022679"/>
    </source>
</evidence>
<dbReference type="InterPro" id="IPR016036">
    <property type="entry name" value="Malonyl_transacylase_ACP-bd"/>
</dbReference>
<evidence type="ECO:0000259" key="6">
    <source>
        <dbReference type="SMART" id="SM00827"/>
    </source>
</evidence>
<dbReference type="Gene3D" id="3.30.70.250">
    <property type="entry name" value="Malonyl-CoA ACP transacylase, ACP-binding"/>
    <property type="match status" value="1"/>
</dbReference>
<dbReference type="AlphaFoldDB" id="A0A1G6PK13"/>
<reference evidence="8" key="1">
    <citation type="submission" date="2016-10" db="EMBL/GenBank/DDBJ databases">
        <authorList>
            <person name="de Groot N.N."/>
        </authorList>
    </citation>
    <scope>NUCLEOTIDE SEQUENCE [LARGE SCALE GENOMIC DNA]</scope>
    <source>
        <strain evidence="8">CDM_6</strain>
    </source>
</reference>
<evidence type="ECO:0000313" key="10">
    <source>
        <dbReference type="Proteomes" id="UP000324021"/>
    </source>
</evidence>
<dbReference type="EMBL" id="FMZP01000007">
    <property type="protein sequence ID" value="SDC80399.1"/>
    <property type="molecule type" value="Genomic_DNA"/>
</dbReference>
<dbReference type="InterPro" id="IPR016035">
    <property type="entry name" value="Acyl_Trfase/lysoPLipase"/>
</dbReference>
<keyword evidence="9" id="KW-1185">Reference proteome</keyword>
<evidence type="ECO:0000313" key="8">
    <source>
        <dbReference type="EMBL" id="SET63239.1"/>
    </source>
</evidence>
<dbReference type="EC" id="2.3.1.39" evidence="2"/>
<evidence type="ECO:0000256" key="1">
    <source>
        <dbReference type="ARBA" id="ARBA00008217"/>
    </source>
</evidence>
<dbReference type="OrthoDB" id="184875at2157"/>
<evidence type="ECO:0000256" key="5">
    <source>
        <dbReference type="ARBA" id="ARBA00048462"/>
    </source>
</evidence>
<keyword evidence="3 7" id="KW-0808">Transferase</keyword>
<name>A0A1G6PK13_9EURY</name>
<dbReference type="PIRSF" id="PIRSF000446">
    <property type="entry name" value="Mct"/>
    <property type="match status" value="1"/>
</dbReference>
<proteinExistence type="inferred from homology"/>
<reference evidence="9 10" key="2">
    <citation type="submission" date="2016-10" db="EMBL/GenBank/DDBJ databases">
        <authorList>
            <person name="Varghese N."/>
            <person name="Submissions S."/>
        </authorList>
    </citation>
    <scope>NUCLEOTIDE SEQUENCE [LARGE SCALE GENOMIC DNA]</scope>
    <source>
        <strain evidence="7 10">CDM_1</strain>
        <strain evidence="9">CDM_6</strain>
    </source>
</reference>
<dbReference type="GO" id="GO:0004314">
    <property type="term" value="F:[acyl-carrier-protein] S-malonyltransferase activity"/>
    <property type="evidence" value="ECO:0007669"/>
    <property type="project" value="UniProtKB-EC"/>
</dbReference>
<comment type="catalytic activity">
    <reaction evidence="5">
        <text>holo-[ACP] + malonyl-CoA = malonyl-[ACP] + CoA</text>
        <dbReference type="Rhea" id="RHEA:41792"/>
        <dbReference type="Rhea" id="RHEA-COMP:9623"/>
        <dbReference type="Rhea" id="RHEA-COMP:9685"/>
        <dbReference type="ChEBI" id="CHEBI:57287"/>
        <dbReference type="ChEBI" id="CHEBI:57384"/>
        <dbReference type="ChEBI" id="CHEBI:64479"/>
        <dbReference type="ChEBI" id="CHEBI:78449"/>
        <dbReference type="EC" id="2.3.1.39"/>
    </reaction>
</comment>
<dbReference type="PANTHER" id="PTHR42681:SF1">
    <property type="entry name" value="MALONYL-COA-ACYL CARRIER PROTEIN TRANSACYLASE, MITOCHONDRIAL"/>
    <property type="match status" value="1"/>
</dbReference>
<dbReference type="Proteomes" id="UP000324021">
    <property type="component" value="Unassembled WGS sequence"/>
</dbReference>
<evidence type="ECO:0000313" key="9">
    <source>
        <dbReference type="Proteomes" id="UP000199320"/>
    </source>
</evidence>
<evidence type="ECO:0000256" key="2">
    <source>
        <dbReference type="ARBA" id="ARBA00013258"/>
    </source>
</evidence>
<gene>
    <name evidence="8" type="ORF">SAMN04488694_109127</name>
    <name evidence="7" type="ORF">SAMN05192552_1007155</name>
</gene>
<feature type="domain" description="Malonyl-CoA:ACP transacylase (MAT)" evidence="6">
    <location>
        <begin position="16"/>
        <end position="311"/>
    </location>
</feature>
<dbReference type="InterPro" id="IPR050858">
    <property type="entry name" value="Mal-CoA-ACP_Trans/PKS_FabD"/>
</dbReference>
<dbReference type="SUPFAM" id="SSF52151">
    <property type="entry name" value="FabD/lysophospholipase-like"/>
    <property type="match status" value="1"/>
</dbReference>